<name>U9TCH3_RHIID</name>
<proteinExistence type="predicted"/>
<evidence type="ECO:0000313" key="1">
    <source>
        <dbReference type="EMBL" id="ESA03993.1"/>
    </source>
</evidence>
<protein>
    <submittedName>
        <fullName evidence="1">Uncharacterized protein</fullName>
    </submittedName>
</protein>
<dbReference type="EMBL" id="KI294656">
    <property type="protein sequence ID" value="ESA03993.1"/>
    <property type="molecule type" value="Genomic_DNA"/>
</dbReference>
<sequence length="186" mass="21224">MNYMKSTVNYLAILAKYSKLCTLLEFALSVNINFAFKSLNSTNHPLFQNCIELTDSSYTKLFSYYDKGKERLNQIYRQEVLRIDPINTKGRRAKEVVITKTKDIKNAECTSKKCPTQSEAGLSTTITTTTTTTTTTTITTTKPKKPWHVTTEEEKSILKPYFKSPKPSNKEIEKVLDSLLKLSPNY</sequence>
<dbReference type="AlphaFoldDB" id="U9TCH3"/>
<gene>
    <name evidence="1" type="ORF">GLOINDRAFT_525</name>
</gene>
<accession>U9TCH3</accession>
<reference evidence="1" key="1">
    <citation type="submission" date="2013-07" db="EMBL/GenBank/DDBJ databases">
        <title>The genome of an arbuscular mycorrhizal fungus provides insights into the evolution of the oldest plant symbiosis.</title>
        <authorList>
            <consortium name="DOE Joint Genome Institute"/>
            <person name="Tisserant E."/>
            <person name="Malbreil M."/>
            <person name="Kuo A."/>
            <person name="Kohler A."/>
            <person name="Symeonidi A."/>
            <person name="Balestrini R."/>
            <person name="Charron P."/>
            <person name="Duensing N."/>
            <person name="Frei-dit-Frey N."/>
            <person name="Gianinazzi-Pearson V."/>
            <person name="Gilbert B."/>
            <person name="Handa Y."/>
            <person name="Hijri M."/>
            <person name="Kaul R."/>
            <person name="Kawaguchi M."/>
            <person name="Krajinski F."/>
            <person name="Lammers P."/>
            <person name="Lapierre D."/>
            <person name="Masclaux F.G."/>
            <person name="Murat C."/>
            <person name="Morin E."/>
            <person name="Ndikumana S."/>
            <person name="Pagni M."/>
            <person name="Petitpierre D."/>
            <person name="Requena N."/>
            <person name="Rosikiewicz P."/>
            <person name="Riley R."/>
            <person name="Saito K."/>
            <person name="San Clemente H."/>
            <person name="Shapiro H."/>
            <person name="van Tuinen D."/>
            <person name="Becard G."/>
            <person name="Bonfante P."/>
            <person name="Paszkowski U."/>
            <person name="Shachar-Hill Y."/>
            <person name="Young J.P."/>
            <person name="Sanders I.R."/>
            <person name="Henrissat B."/>
            <person name="Rensing S.A."/>
            <person name="Grigoriev I.V."/>
            <person name="Corradi N."/>
            <person name="Roux C."/>
            <person name="Martin F."/>
        </authorList>
    </citation>
    <scope>NUCLEOTIDE SEQUENCE</scope>
    <source>
        <strain evidence="1">DAOM 197198</strain>
    </source>
</reference>
<organism evidence="1">
    <name type="scientific">Rhizophagus irregularis (strain DAOM 181602 / DAOM 197198 / MUCL 43194)</name>
    <name type="common">Arbuscular mycorrhizal fungus</name>
    <name type="synonym">Glomus intraradices</name>
    <dbReference type="NCBI Taxonomy" id="747089"/>
    <lineage>
        <taxon>Eukaryota</taxon>
        <taxon>Fungi</taxon>
        <taxon>Fungi incertae sedis</taxon>
        <taxon>Mucoromycota</taxon>
        <taxon>Glomeromycotina</taxon>
        <taxon>Glomeromycetes</taxon>
        <taxon>Glomerales</taxon>
        <taxon>Glomeraceae</taxon>
        <taxon>Rhizophagus</taxon>
    </lineage>
</organism>
<dbReference type="HOGENOM" id="CLU_1455141_0_0_1"/>